<evidence type="ECO:0000256" key="1">
    <source>
        <dbReference type="ARBA" id="ARBA00004141"/>
    </source>
</evidence>
<dbReference type="PANTHER" id="PTHR33514">
    <property type="entry name" value="PROTEIN ABCI12, CHLOROPLASTIC"/>
    <property type="match status" value="1"/>
</dbReference>
<evidence type="ECO:0000313" key="6">
    <source>
        <dbReference type="EMBL" id="PCK25769.1"/>
    </source>
</evidence>
<evidence type="ECO:0000313" key="7">
    <source>
        <dbReference type="Proteomes" id="UP000230886"/>
    </source>
</evidence>
<evidence type="ECO:0000256" key="5">
    <source>
        <dbReference type="SAM" id="Phobius"/>
    </source>
</evidence>
<organism evidence="6 7">
    <name type="scientific">Rhodococcus qingshengii</name>
    <dbReference type="NCBI Taxonomy" id="334542"/>
    <lineage>
        <taxon>Bacteria</taxon>
        <taxon>Bacillati</taxon>
        <taxon>Actinomycetota</taxon>
        <taxon>Actinomycetes</taxon>
        <taxon>Mycobacteriales</taxon>
        <taxon>Nocardiaceae</taxon>
        <taxon>Rhodococcus</taxon>
        <taxon>Rhodococcus erythropolis group</taxon>
    </lineage>
</organism>
<name>A0A2A5J964_RHOSG</name>
<dbReference type="Pfam" id="PF02361">
    <property type="entry name" value="CbiQ"/>
    <property type="match status" value="1"/>
</dbReference>
<evidence type="ECO:0000256" key="4">
    <source>
        <dbReference type="ARBA" id="ARBA00023136"/>
    </source>
</evidence>
<evidence type="ECO:0000256" key="2">
    <source>
        <dbReference type="ARBA" id="ARBA00022692"/>
    </source>
</evidence>
<dbReference type="GO" id="GO:0005886">
    <property type="term" value="C:plasma membrane"/>
    <property type="evidence" value="ECO:0007669"/>
    <property type="project" value="UniProtKB-ARBA"/>
</dbReference>
<reference evidence="6 7" key="1">
    <citation type="submission" date="2017-07" db="EMBL/GenBank/DDBJ databases">
        <title>Draft sequence of Rhodococcus enclensis 23b-28.</title>
        <authorList>
            <person name="Besaury L."/>
            <person name="Sancelme M."/>
            <person name="Amato P."/>
            <person name="Lallement A."/>
            <person name="Delort A.-M."/>
        </authorList>
    </citation>
    <scope>NUCLEOTIDE SEQUENCE [LARGE SCALE GENOMIC DNA]</scope>
    <source>
        <strain evidence="6 7">23b-28</strain>
    </source>
</reference>
<protein>
    <recommendedName>
        <fullName evidence="8">Energy-coupling factor transporter transmembrane protein EcfT</fullName>
    </recommendedName>
</protein>
<evidence type="ECO:0000256" key="3">
    <source>
        <dbReference type="ARBA" id="ARBA00022989"/>
    </source>
</evidence>
<keyword evidence="4 5" id="KW-0472">Membrane</keyword>
<dbReference type="Proteomes" id="UP000230886">
    <property type="component" value="Unassembled WGS sequence"/>
</dbReference>
<comment type="subcellular location">
    <subcellularLocation>
        <location evidence="1">Membrane</location>
        <topology evidence="1">Multi-pass membrane protein</topology>
    </subcellularLocation>
</comment>
<feature type="transmembrane region" description="Helical" evidence="5">
    <location>
        <begin position="68"/>
        <end position="86"/>
    </location>
</feature>
<dbReference type="RefSeq" id="WP_099697895.1">
    <property type="nucleotide sequence ID" value="NZ_NOVD01000013.1"/>
</dbReference>
<feature type="transmembrane region" description="Helical" evidence="5">
    <location>
        <begin position="92"/>
        <end position="111"/>
    </location>
</feature>
<keyword evidence="3 5" id="KW-1133">Transmembrane helix</keyword>
<feature type="transmembrane region" description="Helical" evidence="5">
    <location>
        <begin position="23"/>
        <end position="56"/>
    </location>
</feature>
<proteinExistence type="predicted"/>
<dbReference type="CDD" id="cd16914">
    <property type="entry name" value="EcfT"/>
    <property type="match status" value="1"/>
</dbReference>
<dbReference type="EMBL" id="NOVD01000013">
    <property type="protein sequence ID" value="PCK25769.1"/>
    <property type="molecule type" value="Genomic_DNA"/>
</dbReference>
<sequence>MTTLLREVPTSSPIHRLWAGTKIVAVVLVSIVVVAAPSWPAIGVVLGLLLLTAVIGRIPPTAVPRPPWWLWALILLGALINLPIGIDAVFIYLQAVTFGLVLLCVSLTLAWTTSMSDVAPALATLGRPLRIFKIPVDEWAIATALCIRSLPLLIDEMLTLVAARRLRPKAVVNSAADNSIVDLITTTMSVAIRRSAEMGEAISARGGTGLIAAYPKRPQLADLFALTVVIAACVSAVALTIVLR</sequence>
<evidence type="ECO:0008006" key="8">
    <source>
        <dbReference type="Google" id="ProtNLM"/>
    </source>
</evidence>
<dbReference type="AlphaFoldDB" id="A0A2A5J964"/>
<keyword evidence="2 5" id="KW-0812">Transmembrane</keyword>
<feature type="transmembrane region" description="Helical" evidence="5">
    <location>
        <begin position="223"/>
        <end position="243"/>
    </location>
</feature>
<gene>
    <name evidence="6" type="ORF">CHR55_18630</name>
</gene>
<comment type="caution">
    <text evidence="6">The sequence shown here is derived from an EMBL/GenBank/DDBJ whole genome shotgun (WGS) entry which is preliminary data.</text>
</comment>
<accession>A0A2A5J964</accession>
<dbReference type="PANTHER" id="PTHR33514:SF13">
    <property type="entry name" value="PROTEIN ABCI12, CHLOROPLASTIC"/>
    <property type="match status" value="1"/>
</dbReference>
<dbReference type="InterPro" id="IPR003339">
    <property type="entry name" value="ABC/ECF_trnsptr_transmembrane"/>
</dbReference>